<dbReference type="STRING" id="1435349.PW52_06050"/>
<reference evidence="2 3" key="1">
    <citation type="submission" date="2014-11" db="EMBL/GenBank/DDBJ databases">
        <title>Tamlana sedimentorum sp. nov., isolated from shallow sand sediments of the Sea of Japan.</title>
        <authorList>
            <person name="Romanenko L.A."/>
        </authorList>
    </citation>
    <scope>NUCLEOTIDE SEQUENCE [LARGE SCALE GENOMIC DNA]</scope>
    <source>
        <strain evidence="2 3">JCM 19808</strain>
    </source>
</reference>
<name>A0A0D7WAQ0_9FLAO</name>
<dbReference type="OrthoDB" id="9812600at2"/>
<dbReference type="NCBIfam" id="TIGR01444">
    <property type="entry name" value="fkbM_fam"/>
    <property type="match status" value="1"/>
</dbReference>
<dbReference type="InterPro" id="IPR052514">
    <property type="entry name" value="SAM-dependent_MTase"/>
</dbReference>
<sequence length="285" mass="33078">MHSKVIKVLSKLKVFKYLKLNKSINLNNKKFIIPINNDVGQLHLSNPEPWMLDLLKTLSPLITSTFVDVGVNIGQTLLKFKSIFPNSYYLGFEPNLVCFNYLENLIKLNKLSSVKVLPLGISNKTNSGILYLFNNNDTDPSASIIDGFRQKNQIKKQIDIQLSTWSDVKHKFDFKNISVLKIDVEGAELEVLRSFEKDLKKYSPIIIIEILPVYNIENELRIKRQNSVQELVLNLDYVMFRVVKEKKRLLKFEQVEVIGIHENINDCDYVMVPKQKLRHFNKLIV</sequence>
<protein>
    <recommendedName>
        <fullName evidence="1">Methyltransferase FkbM domain-containing protein</fullName>
    </recommendedName>
</protein>
<evidence type="ECO:0000259" key="1">
    <source>
        <dbReference type="Pfam" id="PF05050"/>
    </source>
</evidence>
<feature type="domain" description="Methyltransferase FkbM" evidence="1">
    <location>
        <begin position="68"/>
        <end position="213"/>
    </location>
</feature>
<comment type="caution">
    <text evidence="2">The sequence shown here is derived from an EMBL/GenBank/DDBJ whole genome shotgun (WGS) entry which is preliminary data.</text>
</comment>
<dbReference type="SUPFAM" id="SSF53335">
    <property type="entry name" value="S-adenosyl-L-methionine-dependent methyltransferases"/>
    <property type="match status" value="1"/>
</dbReference>
<dbReference type="Proteomes" id="UP000032578">
    <property type="component" value="Unassembled WGS sequence"/>
</dbReference>
<evidence type="ECO:0000313" key="3">
    <source>
        <dbReference type="Proteomes" id="UP000032578"/>
    </source>
</evidence>
<evidence type="ECO:0000313" key="2">
    <source>
        <dbReference type="EMBL" id="KJD36164.1"/>
    </source>
</evidence>
<keyword evidence="3" id="KW-1185">Reference proteome</keyword>
<dbReference type="PANTHER" id="PTHR34203">
    <property type="entry name" value="METHYLTRANSFERASE, FKBM FAMILY PROTEIN"/>
    <property type="match status" value="1"/>
</dbReference>
<dbReference type="Pfam" id="PF05050">
    <property type="entry name" value="Methyltransf_21"/>
    <property type="match status" value="1"/>
</dbReference>
<gene>
    <name evidence="2" type="ORF">PW52_06050</name>
</gene>
<dbReference type="Gene3D" id="3.40.50.150">
    <property type="entry name" value="Vaccinia Virus protein VP39"/>
    <property type="match status" value="1"/>
</dbReference>
<dbReference type="PATRIC" id="fig|1435349.4.peg.2169"/>
<accession>A0A0D7WAQ0</accession>
<dbReference type="AlphaFoldDB" id="A0A0D7WAQ0"/>
<dbReference type="InterPro" id="IPR029063">
    <property type="entry name" value="SAM-dependent_MTases_sf"/>
</dbReference>
<proteinExistence type="predicted"/>
<dbReference type="PANTHER" id="PTHR34203:SF15">
    <property type="entry name" value="SLL1173 PROTEIN"/>
    <property type="match status" value="1"/>
</dbReference>
<dbReference type="InterPro" id="IPR006342">
    <property type="entry name" value="FkbM_mtfrase"/>
</dbReference>
<dbReference type="EMBL" id="JTDW01000004">
    <property type="protein sequence ID" value="KJD36164.1"/>
    <property type="molecule type" value="Genomic_DNA"/>
</dbReference>
<organism evidence="2 3">
    <name type="scientific">Neotamlana sedimentorum</name>
    <dbReference type="NCBI Taxonomy" id="1435349"/>
    <lineage>
        <taxon>Bacteria</taxon>
        <taxon>Pseudomonadati</taxon>
        <taxon>Bacteroidota</taxon>
        <taxon>Flavobacteriia</taxon>
        <taxon>Flavobacteriales</taxon>
        <taxon>Flavobacteriaceae</taxon>
        <taxon>Neotamlana</taxon>
    </lineage>
</organism>